<evidence type="ECO:0000256" key="2">
    <source>
        <dbReference type="ARBA" id="ARBA00004474"/>
    </source>
</evidence>
<keyword evidence="6" id="KW-0067">ATP-binding</keyword>
<dbReference type="EMBL" id="NMUH01005636">
    <property type="protein sequence ID" value="MQM13291.1"/>
    <property type="molecule type" value="Genomic_DNA"/>
</dbReference>
<keyword evidence="5" id="KW-0547">Nucleotide-binding</keyword>
<dbReference type="GO" id="GO:0009536">
    <property type="term" value="C:plastid"/>
    <property type="evidence" value="ECO:0007669"/>
    <property type="project" value="UniProtKB-SubCell"/>
</dbReference>
<evidence type="ECO:0000256" key="6">
    <source>
        <dbReference type="ARBA" id="ARBA00022840"/>
    </source>
</evidence>
<dbReference type="InterPro" id="IPR056777">
    <property type="entry name" value="Ycf2_N"/>
</dbReference>
<comment type="subcellular location">
    <subcellularLocation>
        <location evidence="2">Plastid</location>
    </subcellularLocation>
</comment>
<feature type="domain" description="Ycf2 N-terminal" evidence="7">
    <location>
        <begin position="121"/>
        <end position="161"/>
    </location>
</feature>
<reference evidence="8" key="1">
    <citation type="submission" date="2017-07" db="EMBL/GenBank/DDBJ databases">
        <title>Taro Niue Genome Assembly and Annotation.</title>
        <authorList>
            <person name="Atibalentja N."/>
            <person name="Keating K."/>
            <person name="Fields C.J."/>
        </authorList>
    </citation>
    <scope>NUCLEOTIDE SEQUENCE</scope>
    <source>
        <strain evidence="8">Niue_2</strain>
        <tissue evidence="8">Leaf</tissue>
    </source>
</reference>
<proteinExistence type="inferred from homology"/>
<gene>
    <name evidence="8" type="ORF">Taro_046216</name>
</gene>
<keyword evidence="9" id="KW-1185">Reference proteome</keyword>
<dbReference type="PANTHER" id="PTHR33078:SF89">
    <property type="entry name" value="PROTEIN YCF2"/>
    <property type="match status" value="1"/>
</dbReference>
<evidence type="ECO:0000256" key="3">
    <source>
        <dbReference type="ARBA" id="ARBA00009361"/>
    </source>
</evidence>
<evidence type="ECO:0000256" key="1">
    <source>
        <dbReference type="ARBA" id="ARBA00002329"/>
    </source>
</evidence>
<evidence type="ECO:0000313" key="8">
    <source>
        <dbReference type="EMBL" id="MQM13291.1"/>
    </source>
</evidence>
<dbReference type="GO" id="GO:0005524">
    <property type="term" value="F:ATP binding"/>
    <property type="evidence" value="ECO:0007669"/>
    <property type="project" value="UniProtKB-KW"/>
</dbReference>
<accession>A0A843X3U9</accession>
<evidence type="ECO:0000313" key="9">
    <source>
        <dbReference type="Proteomes" id="UP000652761"/>
    </source>
</evidence>
<comment type="function">
    <text evidence="1">Probable ATPase of unknown function. Its presence in a non-photosynthetic plant (Epifagus virginiana) and experiments in tobacco indicate that it has an essential function which is probably not related to photosynthesis.</text>
</comment>
<dbReference type="Pfam" id="PF05695">
    <property type="entry name" value="Ycf2"/>
    <property type="match status" value="2"/>
</dbReference>
<comment type="similarity">
    <text evidence="3">Belongs to the Ycf2 family.</text>
</comment>
<keyword evidence="4" id="KW-0934">Plastid</keyword>
<dbReference type="AlphaFoldDB" id="A0A843X3U9"/>
<name>A0A843X3U9_COLES</name>
<dbReference type="OrthoDB" id="731787at2759"/>
<dbReference type="Proteomes" id="UP000652761">
    <property type="component" value="Unassembled WGS sequence"/>
</dbReference>
<comment type="caution">
    <text evidence="8">The sequence shown here is derived from an EMBL/GenBank/DDBJ whole genome shotgun (WGS) entry which is preliminary data.</text>
</comment>
<evidence type="ECO:0000256" key="4">
    <source>
        <dbReference type="ARBA" id="ARBA00022640"/>
    </source>
</evidence>
<dbReference type="PANTHER" id="PTHR33078">
    <property type="entry name" value="PROTEIN YCF2-RELATED"/>
    <property type="match status" value="1"/>
</dbReference>
<organism evidence="8 9">
    <name type="scientific">Colocasia esculenta</name>
    <name type="common">Wild taro</name>
    <name type="synonym">Arum esculentum</name>
    <dbReference type="NCBI Taxonomy" id="4460"/>
    <lineage>
        <taxon>Eukaryota</taxon>
        <taxon>Viridiplantae</taxon>
        <taxon>Streptophyta</taxon>
        <taxon>Embryophyta</taxon>
        <taxon>Tracheophyta</taxon>
        <taxon>Spermatophyta</taxon>
        <taxon>Magnoliopsida</taxon>
        <taxon>Liliopsida</taxon>
        <taxon>Araceae</taxon>
        <taxon>Aroideae</taxon>
        <taxon>Colocasieae</taxon>
        <taxon>Colocasia</taxon>
    </lineage>
</organism>
<evidence type="ECO:0000259" key="7">
    <source>
        <dbReference type="Pfam" id="PF05695"/>
    </source>
</evidence>
<sequence length="161" mass="19286">MWQFRQDLFISWGKNWHESDFFSNVSRENLIWLDNVWLVNMDRFFSKVRNVSSNIQYDSMGSIFVQVTYSSQLKGSSDQSRDCFDSIRIRNEDLEYHKLIDQTETQQLKERLILLDPSFKIEEFLGNPTRSIRSFFSEKWSELHLGSNPTERSTRDQKILK</sequence>
<feature type="domain" description="Ycf2 N-terminal" evidence="7">
    <location>
        <begin position="1"/>
        <end position="119"/>
    </location>
</feature>
<evidence type="ECO:0000256" key="5">
    <source>
        <dbReference type="ARBA" id="ARBA00022741"/>
    </source>
</evidence>
<protein>
    <recommendedName>
        <fullName evidence="7">Ycf2 N-terminal domain-containing protein</fullName>
    </recommendedName>
</protein>